<feature type="region of interest" description="Disordered" evidence="1">
    <location>
        <begin position="351"/>
        <end position="379"/>
    </location>
</feature>
<feature type="region of interest" description="Disordered" evidence="1">
    <location>
        <begin position="422"/>
        <end position="485"/>
    </location>
</feature>
<evidence type="ECO:0000313" key="3">
    <source>
        <dbReference type="EMBL" id="KDR75000.1"/>
    </source>
</evidence>
<name>A0A067SVR1_GALM3</name>
<feature type="compositionally biased region" description="Basic and acidic residues" evidence="1">
    <location>
        <begin position="425"/>
        <end position="442"/>
    </location>
</feature>
<gene>
    <name evidence="3" type="ORF">GALMADRAFT_226648</name>
</gene>
<dbReference type="Gene3D" id="2.60.120.260">
    <property type="entry name" value="Galactose-binding domain-like"/>
    <property type="match status" value="2"/>
</dbReference>
<sequence>MPSFPIVLEDTSPMLVYSANWRAVSSESDAAADQHSQSSATSTQTKGSSMSFSFYGSSVQLVGSRAHNHGPYAVQVNGNPSAPFNGQSDTPQFDQVTFNTTLATGVHNLTLTNGDNTIFDIDHVTFQTSVGQDNEGLIVNTYQDNNPSFTFTPPSSWNTPDNVGTFSGSSGHLTTQPSAAATFTFEVRDAVQLFGPVGPNSTAAYSVQMDNRSPSFFSANKQFYRPQQVLFYAGNLGPGKHSLQIQLGSPATGEFAVDYANVFTAPSLGGSFLAMTADASTSRALPIGVLAGLAITTTLAAFASLLSIYLFWRQRYDLLHYAPRPNPKVPVEDLKFVRPFVVASDTERNIGLPRGPAVGNSQANNSRASRGPVRTSSLSGYSQGLSSAYSVAPESTVPAMPSSADPYSVAATSVYAARVPNSRSIQEDARPRRPARLPEKGGLHLTVAQQLDDESSPSSPYDDEERPSHPPPEYSRNPNRRTMQR</sequence>
<evidence type="ECO:0000313" key="4">
    <source>
        <dbReference type="Proteomes" id="UP000027222"/>
    </source>
</evidence>
<reference evidence="4" key="1">
    <citation type="journal article" date="2014" name="Proc. Natl. Acad. Sci. U.S.A.">
        <title>Extensive sampling of basidiomycete genomes demonstrates inadequacy of the white-rot/brown-rot paradigm for wood decay fungi.</title>
        <authorList>
            <person name="Riley R."/>
            <person name="Salamov A.A."/>
            <person name="Brown D.W."/>
            <person name="Nagy L.G."/>
            <person name="Floudas D."/>
            <person name="Held B.W."/>
            <person name="Levasseur A."/>
            <person name="Lombard V."/>
            <person name="Morin E."/>
            <person name="Otillar R."/>
            <person name="Lindquist E.A."/>
            <person name="Sun H."/>
            <person name="LaButti K.M."/>
            <person name="Schmutz J."/>
            <person name="Jabbour D."/>
            <person name="Luo H."/>
            <person name="Baker S.E."/>
            <person name="Pisabarro A.G."/>
            <person name="Walton J.D."/>
            <person name="Blanchette R.A."/>
            <person name="Henrissat B."/>
            <person name="Martin F."/>
            <person name="Cullen D."/>
            <person name="Hibbett D.S."/>
            <person name="Grigoriev I.V."/>
        </authorList>
    </citation>
    <scope>NUCLEOTIDE SEQUENCE [LARGE SCALE GENOMIC DNA]</scope>
    <source>
        <strain evidence="4">CBS 339.88</strain>
    </source>
</reference>
<organism evidence="3 4">
    <name type="scientific">Galerina marginata (strain CBS 339.88)</name>
    <dbReference type="NCBI Taxonomy" id="685588"/>
    <lineage>
        <taxon>Eukaryota</taxon>
        <taxon>Fungi</taxon>
        <taxon>Dikarya</taxon>
        <taxon>Basidiomycota</taxon>
        <taxon>Agaricomycotina</taxon>
        <taxon>Agaricomycetes</taxon>
        <taxon>Agaricomycetidae</taxon>
        <taxon>Agaricales</taxon>
        <taxon>Agaricineae</taxon>
        <taxon>Strophariaceae</taxon>
        <taxon>Galerina</taxon>
    </lineage>
</organism>
<evidence type="ECO:0000256" key="2">
    <source>
        <dbReference type="SAM" id="Phobius"/>
    </source>
</evidence>
<dbReference type="EMBL" id="KL142381">
    <property type="protein sequence ID" value="KDR75000.1"/>
    <property type="molecule type" value="Genomic_DNA"/>
</dbReference>
<dbReference type="HOGENOM" id="CLU_028897_2_0_1"/>
<dbReference type="Proteomes" id="UP000027222">
    <property type="component" value="Unassembled WGS sequence"/>
</dbReference>
<protein>
    <recommendedName>
        <fullName evidence="5">Transmembrane protein</fullName>
    </recommendedName>
</protein>
<feature type="compositionally biased region" description="Polar residues" evidence="1">
    <location>
        <begin position="359"/>
        <end position="368"/>
    </location>
</feature>
<evidence type="ECO:0008006" key="5">
    <source>
        <dbReference type="Google" id="ProtNLM"/>
    </source>
</evidence>
<accession>A0A067SVR1</accession>
<keyword evidence="4" id="KW-1185">Reference proteome</keyword>
<keyword evidence="2" id="KW-1133">Transmembrane helix</keyword>
<feature type="compositionally biased region" description="Acidic residues" evidence="1">
    <location>
        <begin position="451"/>
        <end position="465"/>
    </location>
</feature>
<dbReference type="OrthoDB" id="2564234at2759"/>
<keyword evidence="2" id="KW-0812">Transmembrane</keyword>
<dbReference type="STRING" id="685588.A0A067SVR1"/>
<evidence type="ECO:0000256" key="1">
    <source>
        <dbReference type="SAM" id="MobiDB-lite"/>
    </source>
</evidence>
<dbReference type="AlphaFoldDB" id="A0A067SVR1"/>
<feature type="transmembrane region" description="Helical" evidence="2">
    <location>
        <begin position="285"/>
        <end position="312"/>
    </location>
</feature>
<feature type="region of interest" description="Disordered" evidence="1">
    <location>
        <begin position="28"/>
        <end position="48"/>
    </location>
</feature>
<keyword evidence="2" id="KW-0472">Membrane</keyword>
<proteinExistence type="predicted"/>